<dbReference type="InterPro" id="IPR036640">
    <property type="entry name" value="ABC1_TM_sf"/>
</dbReference>
<keyword evidence="3" id="KW-0547">Nucleotide-binding</keyword>
<evidence type="ECO:0000256" key="2">
    <source>
        <dbReference type="ARBA" id="ARBA00022692"/>
    </source>
</evidence>
<feature type="transmembrane region" description="Helical" evidence="7">
    <location>
        <begin position="172"/>
        <end position="193"/>
    </location>
</feature>
<evidence type="ECO:0000313" key="11">
    <source>
        <dbReference type="Proteomes" id="UP000823201"/>
    </source>
</evidence>
<evidence type="ECO:0000313" key="10">
    <source>
        <dbReference type="EMBL" id="MBM7656717.1"/>
    </source>
</evidence>
<dbReference type="InterPro" id="IPR039421">
    <property type="entry name" value="Type_1_exporter"/>
</dbReference>
<evidence type="ECO:0000256" key="6">
    <source>
        <dbReference type="ARBA" id="ARBA00023136"/>
    </source>
</evidence>
<keyword evidence="5 7" id="KW-1133">Transmembrane helix</keyword>
<dbReference type="SUPFAM" id="SSF90123">
    <property type="entry name" value="ABC transporter transmembrane region"/>
    <property type="match status" value="1"/>
</dbReference>
<comment type="caution">
    <text evidence="10">The sequence shown here is derived from an EMBL/GenBank/DDBJ whole genome shotgun (WGS) entry which is preliminary data.</text>
</comment>
<dbReference type="InterPro" id="IPR027417">
    <property type="entry name" value="P-loop_NTPase"/>
</dbReference>
<keyword evidence="4 10" id="KW-0067">ATP-binding</keyword>
<evidence type="ECO:0000256" key="5">
    <source>
        <dbReference type="ARBA" id="ARBA00022989"/>
    </source>
</evidence>
<feature type="transmembrane region" description="Helical" evidence="7">
    <location>
        <begin position="30"/>
        <end position="52"/>
    </location>
</feature>
<dbReference type="Gene3D" id="3.40.50.300">
    <property type="entry name" value="P-loop containing nucleotide triphosphate hydrolases"/>
    <property type="match status" value="1"/>
</dbReference>
<sequence length="591" mass="66329">MLGTQEKFAFFSQASSMDRKILSYRGAKRVFTLIACLTLLQGLCLIVQAIFLAEVVTHLFDGKSVQDEVRQMLLFFSAFAGRYFCVFLIQTISERFAERTSSDLSSHFLAKLFKLGPKFAANEGTGNLVTLVMEGVGQARQYLQLFPPKMVSNVVLPVMILCYVFTLDRLSAVILAVAMPVLIVFMVLLGLAAQKKMNDRWTSYRVLSNHFIDSLRGLSTLRYLGLSRHHAESIRRVSDKYRKMTMRTLSLAFMSSFALDFFSMLSIAFVAVALGLRLINGQITLFPALTVLILAPEFFLPVRELGQDYHATLDGKEAAHKLLAYSDQETDDERLAHQKAFPEQRWNQDSSLEICNCTYVYPSGTRSALSSIQVEARGFTKIGIVGASGAGKSTLIDLIGGFISAESGIIRVNNQQTVLNHEDWRKQITYIPQHPYLFSGSLKDNITFYSPESTDEEVMQAIEKAGLHALVSKMNHGLEERIGAGGRQLSGGQEQRIALARAYLCNRPILLLDEPTAHLDIETEYELKETMIQLFKGKLVFLATHRLHWMDQMDEMIVMANGKITEYGTPTELVRKNGFYATLVRTQLEGL</sequence>
<dbReference type="SMART" id="SM00382">
    <property type="entry name" value="AAA"/>
    <property type="match status" value="1"/>
</dbReference>
<dbReference type="InterPro" id="IPR003593">
    <property type="entry name" value="AAA+_ATPase"/>
</dbReference>
<proteinExistence type="predicted"/>
<evidence type="ECO:0000256" key="1">
    <source>
        <dbReference type="ARBA" id="ARBA00004651"/>
    </source>
</evidence>
<dbReference type="GO" id="GO:0005524">
    <property type="term" value="F:ATP binding"/>
    <property type="evidence" value="ECO:0007669"/>
    <property type="project" value="UniProtKB-KW"/>
</dbReference>
<feature type="transmembrane region" description="Helical" evidence="7">
    <location>
        <begin position="72"/>
        <end position="89"/>
    </location>
</feature>
<dbReference type="EMBL" id="JAFBEV010000001">
    <property type="protein sequence ID" value="MBM7656717.1"/>
    <property type="molecule type" value="Genomic_DNA"/>
</dbReference>
<dbReference type="Proteomes" id="UP000823201">
    <property type="component" value="Unassembled WGS sequence"/>
</dbReference>
<dbReference type="PANTHER" id="PTHR24221">
    <property type="entry name" value="ATP-BINDING CASSETTE SUB-FAMILY B"/>
    <property type="match status" value="1"/>
</dbReference>
<dbReference type="Gene3D" id="1.20.1560.10">
    <property type="entry name" value="ABC transporter type 1, transmembrane domain"/>
    <property type="match status" value="1"/>
</dbReference>
<feature type="domain" description="ABC transmembrane type-1" evidence="9">
    <location>
        <begin position="33"/>
        <end position="314"/>
    </location>
</feature>
<evidence type="ECO:0000259" key="9">
    <source>
        <dbReference type="PROSITE" id="PS50929"/>
    </source>
</evidence>
<dbReference type="PROSITE" id="PS50893">
    <property type="entry name" value="ABC_TRANSPORTER_2"/>
    <property type="match status" value="1"/>
</dbReference>
<dbReference type="InterPro" id="IPR011527">
    <property type="entry name" value="ABC1_TM_dom"/>
</dbReference>
<protein>
    <submittedName>
        <fullName evidence="10">ATP-binding cassette subfamily C protein CydD</fullName>
    </submittedName>
</protein>
<organism evidence="10 11">
    <name type="scientific">Sporolactobacillus spathodeae</name>
    <dbReference type="NCBI Taxonomy" id="1465502"/>
    <lineage>
        <taxon>Bacteria</taxon>
        <taxon>Bacillati</taxon>
        <taxon>Bacillota</taxon>
        <taxon>Bacilli</taxon>
        <taxon>Bacillales</taxon>
        <taxon>Sporolactobacillaceae</taxon>
        <taxon>Sporolactobacillus</taxon>
    </lineage>
</organism>
<keyword evidence="6 7" id="KW-0472">Membrane</keyword>
<dbReference type="PROSITE" id="PS50929">
    <property type="entry name" value="ABC_TM1F"/>
    <property type="match status" value="1"/>
</dbReference>
<evidence type="ECO:0000256" key="4">
    <source>
        <dbReference type="ARBA" id="ARBA00022840"/>
    </source>
</evidence>
<comment type="subcellular location">
    <subcellularLocation>
        <location evidence="1">Cell membrane</location>
        <topology evidence="1">Multi-pass membrane protein</topology>
    </subcellularLocation>
</comment>
<evidence type="ECO:0000259" key="8">
    <source>
        <dbReference type="PROSITE" id="PS50893"/>
    </source>
</evidence>
<accession>A0ABS2Q4L6</accession>
<name>A0ABS2Q4L6_9BACL</name>
<dbReference type="NCBIfam" id="TIGR02857">
    <property type="entry name" value="CydD"/>
    <property type="match status" value="1"/>
</dbReference>
<dbReference type="Pfam" id="PF00664">
    <property type="entry name" value="ABC_membrane"/>
    <property type="match status" value="1"/>
</dbReference>
<reference evidence="10 11" key="1">
    <citation type="submission" date="2021-01" db="EMBL/GenBank/DDBJ databases">
        <title>Genomic Encyclopedia of Type Strains, Phase IV (KMG-IV): sequencing the most valuable type-strain genomes for metagenomic binning, comparative biology and taxonomic classification.</title>
        <authorList>
            <person name="Goeker M."/>
        </authorList>
    </citation>
    <scope>NUCLEOTIDE SEQUENCE [LARGE SCALE GENOMIC DNA]</scope>
    <source>
        <strain evidence="10 11">DSM 100968</strain>
    </source>
</reference>
<keyword evidence="2 7" id="KW-0812">Transmembrane</keyword>
<evidence type="ECO:0000256" key="3">
    <source>
        <dbReference type="ARBA" id="ARBA00022741"/>
    </source>
</evidence>
<keyword evidence="11" id="KW-1185">Reference proteome</keyword>
<dbReference type="SUPFAM" id="SSF52540">
    <property type="entry name" value="P-loop containing nucleoside triphosphate hydrolases"/>
    <property type="match status" value="1"/>
</dbReference>
<feature type="transmembrane region" description="Helical" evidence="7">
    <location>
        <begin position="150"/>
        <end position="166"/>
    </location>
</feature>
<evidence type="ECO:0000256" key="7">
    <source>
        <dbReference type="SAM" id="Phobius"/>
    </source>
</evidence>
<feature type="transmembrane region" description="Helical" evidence="7">
    <location>
        <begin position="249"/>
        <end position="276"/>
    </location>
</feature>
<dbReference type="CDD" id="cd18584">
    <property type="entry name" value="ABC_6TM_AarD_CydD"/>
    <property type="match status" value="1"/>
</dbReference>
<dbReference type="PANTHER" id="PTHR24221:SF614">
    <property type="entry name" value="GLUTATHIONE_L-CYSTEINE TRANSPORT SYSTEM ATP-BINDING_PERMEASE PROTEIN CYDC"/>
    <property type="match status" value="1"/>
</dbReference>
<dbReference type="InterPro" id="IPR014216">
    <property type="entry name" value="ABC_transptr_CydD"/>
</dbReference>
<gene>
    <name evidence="10" type="ORF">JOC27_000153</name>
</gene>
<feature type="domain" description="ABC transporter" evidence="8">
    <location>
        <begin position="352"/>
        <end position="586"/>
    </location>
</feature>
<dbReference type="InterPro" id="IPR003439">
    <property type="entry name" value="ABC_transporter-like_ATP-bd"/>
</dbReference>
<dbReference type="Pfam" id="PF00005">
    <property type="entry name" value="ABC_tran"/>
    <property type="match status" value="1"/>
</dbReference>